<feature type="transmembrane region" description="Helical" evidence="1">
    <location>
        <begin position="359"/>
        <end position="380"/>
    </location>
</feature>
<keyword evidence="1" id="KW-1133">Transmembrane helix</keyword>
<accession>A0ABD3MBR9</accession>
<feature type="transmembrane region" description="Helical" evidence="1">
    <location>
        <begin position="61"/>
        <end position="84"/>
    </location>
</feature>
<dbReference type="InterPro" id="IPR037185">
    <property type="entry name" value="EmrE-like"/>
</dbReference>
<dbReference type="EMBL" id="JALLBG020000200">
    <property type="protein sequence ID" value="KAL3759396.1"/>
    <property type="molecule type" value="Genomic_DNA"/>
</dbReference>
<feature type="transmembrane region" description="Helical" evidence="1">
    <location>
        <begin position="239"/>
        <end position="260"/>
    </location>
</feature>
<gene>
    <name evidence="2" type="ORF">ACHAWU_000695</name>
</gene>
<dbReference type="Proteomes" id="UP001530293">
    <property type="component" value="Unassembled WGS sequence"/>
</dbReference>
<evidence type="ECO:0000313" key="3">
    <source>
        <dbReference type="Proteomes" id="UP001530293"/>
    </source>
</evidence>
<feature type="transmembrane region" description="Helical" evidence="1">
    <location>
        <begin position="167"/>
        <end position="183"/>
    </location>
</feature>
<keyword evidence="1" id="KW-0812">Transmembrane</keyword>
<feature type="transmembrane region" description="Helical" evidence="1">
    <location>
        <begin position="12"/>
        <end position="30"/>
    </location>
</feature>
<protein>
    <recommendedName>
        <fullName evidence="4">Drug/Metabolite Transporter (DMT) Superfamily</fullName>
    </recommendedName>
</protein>
<feature type="transmembrane region" description="Helical" evidence="1">
    <location>
        <begin position="281"/>
        <end position="299"/>
    </location>
</feature>
<feature type="transmembrane region" description="Helical" evidence="1">
    <location>
        <begin position="138"/>
        <end position="161"/>
    </location>
</feature>
<feature type="transmembrane region" description="Helical" evidence="1">
    <location>
        <begin position="386"/>
        <end position="404"/>
    </location>
</feature>
<evidence type="ECO:0000256" key="1">
    <source>
        <dbReference type="SAM" id="Phobius"/>
    </source>
</evidence>
<name>A0ABD3MBR9_9STRA</name>
<evidence type="ECO:0000313" key="2">
    <source>
        <dbReference type="EMBL" id="KAL3759396.1"/>
    </source>
</evidence>
<organism evidence="2 3">
    <name type="scientific">Discostella pseudostelligera</name>
    <dbReference type="NCBI Taxonomy" id="259834"/>
    <lineage>
        <taxon>Eukaryota</taxon>
        <taxon>Sar</taxon>
        <taxon>Stramenopiles</taxon>
        <taxon>Ochrophyta</taxon>
        <taxon>Bacillariophyta</taxon>
        <taxon>Coscinodiscophyceae</taxon>
        <taxon>Thalassiosirophycidae</taxon>
        <taxon>Stephanodiscales</taxon>
        <taxon>Stephanodiscaceae</taxon>
        <taxon>Discostella</taxon>
    </lineage>
</organism>
<reference evidence="2 3" key="1">
    <citation type="submission" date="2024-10" db="EMBL/GenBank/DDBJ databases">
        <title>Updated reference genomes for cyclostephanoid diatoms.</title>
        <authorList>
            <person name="Roberts W.R."/>
            <person name="Alverson A.J."/>
        </authorList>
    </citation>
    <scope>NUCLEOTIDE SEQUENCE [LARGE SCALE GENOMIC DNA]</scope>
    <source>
        <strain evidence="2 3">AJA232-27</strain>
    </source>
</reference>
<proteinExistence type="predicted"/>
<feature type="transmembrane region" description="Helical" evidence="1">
    <location>
        <begin position="327"/>
        <end position="347"/>
    </location>
</feature>
<comment type="caution">
    <text evidence="2">The sequence shown here is derived from an EMBL/GenBank/DDBJ whole genome shotgun (WGS) entry which is preliminary data.</text>
</comment>
<feature type="transmembrane region" description="Helical" evidence="1">
    <location>
        <begin position="195"/>
        <end position="219"/>
    </location>
</feature>
<dbReference type="PANTHER" id="PTHR13146:SF3">
    <property type="entry name" value="EAMA DOMAIN-CONTAINING PROTEIN"/>
    <property type="match status" value="1"/>
</dbReference>
<keyword evidence="3" id="KW-1185">Reference proteome</keyword>
<keyword evidence="1" id="KW-0472">Membrane</keyword>
<dbReference type="PANTHER" id="PTHR13146">
    <property type="match status" value="1"/>
</dbReference>
<evidence type="ECO:0008006" key="4">
    <source>
        <dbReference type="Google" id="ProtNLM"/>
    </source>
</evidence>
<sequence>MSKFGLREISTFLVALFFGTGLVICSKAILSMPISNSTSDGSGGGDDHDNESSTTTFQKPLLLTFGMFFASLPGLPLHWLVLAFRIPFPGYDFDVGSEEVDDVCKDDAIEEGIKKVVTLHEDATVGTKRRNNVLMPMWMYFYLAIPAIFDFGATVFCMVGLQYLDASVSQMLRGSVLVFVALMKQRVLKDQLYKFHWVGVFWIVMSVTFVSAATLLLSVSSSSFEDGEGSSSHHVTTSLIVLGLCQIMFGTFLQACHFVSEEHMMRMSIPVPPLLLVGMEGFWGTVFCICVMFPVGYYLPGSDNGSYEDPFHTWDVFVHSRNIQMVFGIYLFFAFFYYLFAILVTFMQCSVWNALLDTFRPITVLVTELFIFYCVSPLIGEMWTKYSYLQIAGMAGLIYGTAIYNAPNGGSLRLEGQWWALGINLSKEYDEIRREHEVKPKRTNSSVNLLEPTLKPMT</sequence>
<dbReference type="AlphaFoldDB" id="A0ABD3MBR9"/>
<dbReference type="SUPFAM" id="SSF103481">
    <property type="entry name" value="Multidrug resistance efflux transporter EmrE"/>
    <property type="match status" value="1"/>
</dbReference>